<evidence type="ECO:0000313" key="1">
    <source>
        <dbReference type="EMBL" id="MBM2615740.1"/>
    </source>
</evidence>
<proteinExistence type="predicted"/>
<evidence type="ECO:0008006" key="3">
    <source>
        <dbReference type="Google" id="ProtNLM"/>
    </source>
</evidence>
<evidence type="ECO:0000313" key="2">
    <source>
        <dbReference type="Proteomes" id="UP000632138"/>
    </source>
</evidence>
<dbReference type="InterPro" id="IPR026337">
    <property type="entry name" value="AKG_HExxH"/>
</dbReference>
<gene>
    <name evidence="1" type="ORF">JIG36_09255</name>
</gene>
<organism evidence="1 2">
    <name type="scientific">Paractinoplanes ovalisporus</name>
    <dbReference type="NCBI Taxonomy" id="2810368"/>
    <lineage>
        <taxon>Bacteria</taxon>
        <taxon>Bacillati</taxon>
        <taxon>Actinomycetota</taxon>
        <taxon>Actinomycetes</taxon>
        <taxon>Micromonosporales</taxon>
        <taxon>Micromonosporaceae</taxon>
        <taxon>Paractinoplanes</taxon>
    </lineage>
</organism>
<sequence length="420" mass="45456">MPDELADLASGVHRPATLRTLRAAQLSRHLLLLRHLAATAADHEALAVIDAARVHDPESAAALLAEPMVGAGLTQAIRRSGTRASRSNPALLAALAAALAARTGLDIDIKIQVHNDLIMIPTVGMLTGMGTAGQTVELRIRDSRLSVADSAGTAAASDDSGVRNSRWLGLRQITWGDKPGTTLGIDDIDPCRDIFQNQPTDRLSNETFTDWQTMFADAGQLLARHATDWMAEASAVLRTVVPLRIIDSHISQSVTARHAFGAVAMTMPPSPSDLAVSIVHEVQHSKVNALLQLESMFDPDDRGRYFAPWRGDARPIWGLFHGVYAFLAVADVLNRMRAEPVEERAAEKEFAAIRLQLRSGLDSLAQAPSLTESGRLFVAAMQKRFSTLEAVEVSPGTLRSATQAFDSVRAEWHKRNGRAN</sequence>
<dbReference type="EMBL" id="JAENHP010000002">
    <property type="protein sequence ID" value="MBM2615740.1"/>
    <property type="molecule type" value="Genomic_DNA"/>
</dbReference>
<accession>A0ABS2A7N3</accession>
<comment type="caution">
    <text evidence="1">The sequence shown here is derived from an EMBL/GenBank/DDBJ whole genome shotgun (WGS) entry which is preliminary data.</text>
</comment>
<name>A0ABS2A7N3_9ACTN</name>
<keyword evidence="2" id="KW-1185">Reference proteome</keyword>
<dbReference type="Proteomes" id="UP000632138">
    <property type="component" value="Unassembled WGS sequence"/>
</dbReference>
<dbReference type="NCBIfam" id="TIGR04267">
    <property type="entry name" value="mod_HExxH"/>
    <property type="match status" value="1"/>
</dbReference>
<dbReference type="RefSeq" id="WP_203375597.1">
    <property type="nucleotide sequence ID" value="NZ_JAENHP010000002.1"/>
</dbReference>
<reference evidence="1 2" key="1">
    <citation type="submission" date="2021-01" db="EMBL/GenBank/DDBJ databases">
        <title>Actinoplanes sp. nov. LDG1-06 isolated from lichen.</title>
        <authorList>
            <person name="Saeng-In P."/>
            <person name="Phongsopitanun W."/>
            <person name="Kanchanasin P."/>
            <person name="Yuki M."/>
            <person name="Kudo T."/>
            <person name="Ohkuma M."/>
            <person name="Tanasupawat S."/>
        </authorList>
    </citation>
    <scope>NUCLEOTIDE SEQUENCE [LARGE SCALE GENOMIC DNA]</scope>
    <source>
        <strain evidence="1 2">LDG1-06</strain>
    </source>
</reference>
<protein>
    <recommendedName>
        <fullName evidence="3">HEXXH motif domain-containing protein</fullName>
    </recommendedName>
</protein>